<keyword evidence="2" id="KW-0812">Transmembrane</keyword>
<feature type="compositionally biased region" description="Basic and acidic residues" evidence="1">
    <location>
        <begin position="220"/>
        <end position="239"/>
    </location>
</feature>
<evidence type="ECO:0000313" key="3">
    <source>
        <dbReference type="EMBL" id="OXA52022.1"/>
    </source>
</evidence>
<dbReference type="AlphaFoldDB" id="A0A226E2Q9"/>
<protein>
    <submittedName>
        <fullName evidence="3">Fibronectin type III and SPRY domain-containing protein 1</fullName>
    </submittedName>
</protein>
<reference evidence="3 4" key="1">
    <citation type="submission" date="2015-12" db="EMBL/GenBank/DDBJ databases">
        <title>The genome of Folsomia candida.</title>
        <authorList>
            <person name="Faddeeva A."/>
            <person name="Derks M.F."/>
            <person name="Anvar Y."/>
            <person name="Smit S."/>
            <person name="Van Straalen N."/>
            <person name="Roelofs D."/>
        </authorList>
    </citation>
    <scope>NUCLEOTIDE SEQUENCE [LARGE SCALE GENOMIC DNA]</scope>
    <source>
        <strain evidence="3 4">VU population</strain>
        <tissue evidence="3">Whole body</tissue>
    </source>
</reference>
<keyword evidence="4" id="KW-1185">Reference proteome</keyword>
<proteinExistence type="predicted"/>
<feature type="region of interest" description="Disordered" evidence="1">
    <location>
        <begin position="188"/>
        <end position="239"/>
    </location>
</feature>
<keyword evidence="2" id="KW-1133">Transmembrane helix</keyword>
<feature type="transmembrane region" description="Helical" evidence="2">
    <location>
        <begin position="47"/>
        <end position="70"/>
    </location>
</feature>
<comment type="caution">
    <text evidence="3">The sequence shown here is derived from an EMBL/GenBank/DDBJ whole genome shotgun (WGS) entry which is preliminary data.</text>
</comment>
<feature type="region of interest" description="Disordered" evidence="1">
    <location>
        <begin position="256"/>
        <end position="280"/>
    </location>
</feature>
<name>A0A226E2Q9_FOLCA</name>
<organism evidence="3 4">
    <name type="scientific">Folsomia candida</name>
    <name type="common">Springtail</name>
    <dbReference type="NCBI Taxonomy" id="158441"/>
    <lineage>
        <taxon>Eukaryota</taxon>
        <taxon>Metazoa</taxon>
        <taxon>Ecdysozoa</taxon>
        <taxon>Arthropoda</taxon>
        <taxon>Hexapoda</taxon>
        <taxon>Collembola</taxon>
        <taxon>Entomobryomorpha</taxon>
        <taxon>Isotomoidea</taxon>
        <taxon>Isotomidae</taxon>
        <taxon>Proisotominae</taxon>
        <taxon>Folsomia</taxon>
    </lineage>
</organism>
<dbReference type="Proteomes" id="UP000198287">
    <property type="component" value="Unassembled WGS sequence"/>
</dbReference>
<dbReference type="EMBL" id="LNIX01000007">
    <property type="protein sequence ID" value="OXA52022.1"/>
    <property type="molecule type" value="Genomic_DNA"/>
</dbReference>
<keyword evidence="2" id="KW-0472">Membrane</keyword>
<evidence type="ECO:0000256" key="1">
    <source>
        <dbReference type="SAM" id="MobiDB-lite"/>
    </source>
</evidence>
<evidence type="ECO:0000256" key="2">
    <source>
        <dbReference type="SAM" id="Phobius"/>
    </source>
</evidence>
<accession>A0A226E2Q9</accession>
<sequence>MYLAQKPPPGSLTSDDYYIDPQDPYYPSLQPVKSDFHPQYASASSSVLSVLLIVFLIIGGCCCCCCMLPFCCPDLKTWSRIQKIILRAKNSLQNLTGSSKPVQQDSENSFLLQSDDDDELKGIVKKAKNKKPSRTRCQKSKPERKIEIPICSDTSMTICITTDECESETDDQNGYISQEMDAALLRSKKGKGTPNKNCDVKDRYSDVSRGLGQKHPPGPRRLEAVPKLHEPKKDEAVDDKKAELYNKLISEWKYRKVSSGDLGAPPPPRHHKGGRNSFPF</sequence>
<gene>
    <name evidence="3" type="ORF">Fcan01_13152</name>
</gene>
<evidence type="ECO:0000313" key="4">
    <source>
        <dbReference type="Proteomes" id="UP000198287"/>
    </source>
</evidence>